<evidence type="ECO:0000313" key="3">
    <source>
        <dbReference type="EMBL" id="MBN0044957.1"/>
    </source>
</evidence>
<feature type="signal peptide" evidence="2">
    <location>
        <begin position="1"/>
        <end position="20"/>
    </location>
</feature>
<feature type="chain" id="PRO_5045051142" description="Secreted protein" evidence="2">
    <location>
        <begin position="21"/>
        <end position="176"/>
    </location>
</feature>
<dbReference type="Proteomes" id="UP000788262">
    <property type="component" value="Unassembled WGS sequence"/>
</dbReference>
<name>A0ABS2VPD6_STRAS</name>
<protein>
    <recommendedName>
        <fullName evidence="5">Secreted protein</fullName>
    </recommendedName>
</protein>
<organism evidence="3 4">
    <name type="scientific">Streptomyces actuosus</name>
    <dbReference type="NCBI Taxonomy" id="1885"/>
    <lineage>
        <taxon>Bacteria</taxon>
        <taxon>Bacillati</taxon>
        <taxon>Actinomycetota</taxon>
        <taxon>Actinomycetes</taxon>
        <taxon>Kitasatosporales</taxon>
        <taxon>Streptomycetaceae</taxon>
        <taxon>Streptomyces</taxon>
    </lineage>
</organism>
<evidence type="ECO:0000313" key="4">
    <source>
        <dbReference type="Proteomes" id="UP000788262"/>
    </source>
</evidence>
<accession>A0ABS2VPD6</accession>
<reference evidence="3 4" key="1">
    <citation type="submission" date="2021-02" db="EMBL/GenBank/DDBJ databases">
        <title>Whole genome sequencing of Streptomyces actuosus VRA1.</title>
        <authorList>
            <person name="Sen G."/>
            <person name="Sen A."/>
        </authorList>
    </citation>
    <scope>NUCLEOTIDE SEQUENCE [LARGE SCALE GENOMIC DNA]</scope>
    <source>
        <strain evidence="3 4">VRA1</strain>
    </source>
</reference>
<dbReference type="RefSeq" id="WP_205383175.1">
    <property type="nucleotide sequence ID" value="NZ_JAFFZS010000008.1"/>
</dbReference>
<proteinExistence type="predicted"/>
<feature type="region of interest" description="Disordered" evidence="1">
    <location>
        <begin position="31"/>
        <end position="93"/>
    </location>
</feature>
<comment type="caution">
    <text evidence="3">The sequence shown here is derived from an EMBL/GenBank/DDBJ whole genome shotgun (WGS) entry which is preliminary data.</text>
</comment>
<evidence type="ECO:0000256" key="1">
    <source>
        <dbReference type="SAM" id="MobiDB-lite"/>
    </source>
</evidence>
<evidence type="ECO:0008006" key="5">
    <source>
        <dbReference type="Google" id="ProtNLM"/>
    </source>
</evidence>
<keyword evidence="2" id="KW-0732">Signal</keyword>
<dbReference type="EMBL" id="JAFFZS010000008">
    <property type="protein sequence ID" value="MBN0044957.1"/>
    <property type="molecule type" value="Genomic_DNA"/>
</dbReference>
<gene>
    <name evidence="3" type="ORF">JS756_12725</name>
</gene>
<keyword evidence="4" id="KW-1185">Reference proteome</keyword>
<feature type="compositionally biased region" description="Basic residues" evidence="1">
    <location>
        <begin position="31"/>
        <end position="41"/>
    </location>
</feature>
<sequence>MQRRARAIRFSAVSALTVLALTGFSIGRGHGHGHGHGHAHGTGHGGGCSSSQQDHDGSSSSGGSNSTRHHDDEDDDHGSGDTSGETGAPRTGAVVTLVSCATRTQPYATVEVRNADDRDGTFTLTVSFVKADGDLLDVQQDEVDVPASTTVTVKEYVAGNAAAVDHCETDRQAPVA</sequence>
<evidence type="ECO:0000256" key="2">
    <source>
        <dbReference type="SAM" id="SignalP"/>
    </source>
</evidence>